<dbReference type="FunFam" id="2.40.30.10:FF:000131">
    <property type="entry name" value="NADPH-dependent ferric siderophore reductase"/>
    <property type="match status" value="1"/>
</dbReference>
<gene>
    <name evidence="3" type="ORF">HG542_11625</name>
</gene>
<dbReference type="GO" id="GO:0016491">
    <property type="term" value="F:oxidoreductase activity"/>
    <property type="evidence" value="ECO:0007669"/>
    <property type="project" value="InterPro"/>
</dbReference>
<dbReference type="PROSITE" id="PS51384">
    <property type="entry name" value="FAD_FR"/>
    <property type="match status" value="1"/>
</dbReference>
<evidence type="ECO:0000259" key="2">
    <source>
        <dbReference type="PROSITE" id="PS51384"/>
    </source>
</evidence>
<evidence type="ECO:0000313" key="3">
    <source>
        <dbReference type="EMBL" id="NVK78314.1"/>
    </source>
</evidence>
<dbReference type="AlphaFoldDB" id="A0A7Y7E7F1"/>
<dbReference type="SUPFAM" id="SSF63380">
    <property type="entry name" value="Riboflavin synthase domain-like"/>
    <property type="match status" value="1"/>
</dbReference>
<accession>A0A7Y7E7F1</accession>
<dbReference type="Pfam" id="PF08021">
    <property type="entry name" value="FAD_binding_9"/>
    <property type="match status" value="1"/>
</dbReference>
<reference evidence="3 4" key="1">
    <citation type="submission" date="2020-04" db="EMBL/GenBank/DDBJ databases">
        <title>Draft Genome Sequence of Streptomyces morookaense DSM 40503, an 8-azaguanine-producing strain.</title>
        <authorList>
            <person name="Qi J."/>
            <person name="Gao J.-M."/>
        </authorList>
    </citation>
    <scope>NUCLEOTIDE SEQUENCE [LARGE SCALE GENOMIC DNA]</scope>
    <source>
        <strain evidence="3 4">DSM 40503</strain>
    </source>
</reference>
<dbReference type="Pfam" id="PF04954">
    <property type="entry name" value="SIP"/>
    <property type="match status" value="1"/>
</dbReference>
<name>A0A7Y7E7F1_STRMO</name>
<comment type="caution">
    <text evidence="3">The sequence shown here is derived from an EMBL/GenBank/DDBJ whole genome shotgun (WGS) entry which is preliminary data.</text>
</comment>
<dbReference type="InterPro" id="IPR017938">
    <property type="entry name" value="Riboflavin_synthase-like_b-brl"/>
</dbReference>
<dbReference type="InterPro" id="IPR039261">
    <property type="entry name" value="FNR_nucleotide-bd"/>
</dbReference>
<evidence type="ECO:0000256" key="1">
    <source>
        <dbReference type="SAM" id="MobiDB-lite"/>
    </source>
</evidence>
<dbReference type="Gene3D" id="3.40.50.80">
    <property type="entry name" value="Nucleotide-binding domain of ferredoxin-NADP reductase (FNR) module"/>
    <property type="match status" value="1"/>
</dbReference>
<organism evidence="3 4">
    <name type="scientific">Streptomyces morookaense</name>
    <name type="common">Streptoverticillium morookaense</name>
    <dbReference type="NCBI Taxonomy" id="1970"/>
    <lineage>
        <taxon>Bacteria</taxon>
        <taxon>Bacillati</taxon>
        <taxon>Actinomycetota</taxon>
        <taxon>Actinomycetes</taxon>
        <taxon>Kitasatosporales</taxon>
        <taxon>Streptomycetaceae</taxon>
        <taxon>Streptomyces</taxon>
    </lineage>
</organism>
<dbReference type="EMBL" id="JABBXF010000023">
    <property type="protein sequence ID" value="NVK78314.1"/>
    <property type="molecule type" value="Genomic_DNA"/>
</dbReference>
<feature type="region of interest" description="Disordered" evidence="1">
    <location>
        <begin position="255"/>
        <end position="282"/>
    </location>
</feature>
<proteinExistence type="predicted"/>
<protein>
    <submittedName>
        <fullName evidence="3">Siderophore-interacting protein</fullName>
    </submittedName>
</protein>
<dbReference type="RefSeq" id="WP_171080328.1">
    <property type="nucleotide sequence ID" value="NZ_BNBU01000013.1"/>
</dbReference>
<dbReference type="FunFam" id="3.40.50.80:FF:000038">
    <property type="entry name" value="Vibriobactin utilization protein ViuB"/>
    <property type="match status" value="1"/>
</dbReference>
<feature type="domain" description="FAD-binding FR-type" evidence="2">
    <location>
        <begin position="10"/>
        <end position="135"/>
    </location>
</feature>
<sequence length="282" mass="31253">MAERPVRKKAQVTRARVVRTERLSPHMARVVLGGEGLAGFEAGSCTDHYVKLLFPVEGVDYPEPFDIEAIRRDMPRHAWPRTRTYTVRAFDRAAQELTIDFVVHGDEGLAGPWAVRAEPGTEILFLGPGGAYAPDPAADWHLLVGDESALPAIAASLERMPEGAVVHAFVEVADEREQQELRLPAGVAVTWLHRDGAPVGKSLVEAVRSLDFPPGDVQAFVHGEAGFVKELRRHLRLERGVPRERLSISGYWRRGHDEDGWQASKREWNQQVEAEQEGPAAA</sequence>
<dbReference type="Gene3D" id="2.40.30.10">
    <property type="entry name" value="Translation factors"/>
    <property type="match status" value="1"/>
</dbReference>
<dbReference type="InterPro" id="IPR039374">
    <property type="entry name" value="SIP_fam"/>
</dbReference>
<dbReference type="InterPro" id="IPR013113">
    <property type="entry name" value="SIP_FAD-bd"/>
</dbReference>
<feature type="compositionally biased region" description="Basic and acidic residues" evidence="1">
    <location>
        <begin position="255"/>
        <end position="268"/>
    </location>
</feature>
<dbReference type="Proteomes" id="UP000587462">
    <property type="component" value="Unassembled WGS sequence"/>
</dbReference>
<dbReference type="PANTHER" id="PTHR30157:SF0">
    <property type="entry name" value="NADPH-DEPENDENT FERRIC-CHELATE REDUCTASE"/>
    <property type="match status" value="1"/>
</dbReference>
<dbReference type="CDD" id="cd06193">
    <property type="entry name" value="siderophore_interacting"/>
    <property type="match status" value="1"/>
</dbReference>
<dbReference type="PANTHER" id="PTHR30157">
    <property type="entry name" value="FERRIC REDUCTASE, NADPH-DEPENDENT"/>
    <property type="match status" value="1"/>
</dbReference>
<keyword evidence="4" id="KW-1185">Reference proteome</keyword>
<dbReference type="InterPro" id="IPR007037">
    <property type="entry name" value="SIP_rossman_dom"/>
</dbReference>
<dbReference type="InterPro" id="IPR017927">
    <property type="entry name" value="FAD-bd_FR_type"/>
</dbReference>
<evidence type="ECO:0000313" key="4">
    <source>
        <dbReference type="Proteomes" id="UP000587462"/>
    </source>
</evidence>